<comment type="caution">
    <text evidence="11">The sequence shown here is derived from an EMBL/GenBank/DDBJ whole genome shotgun (WGS) entry which is preliminary data.</text>
</comment>
<dbReference type="PANTHER" id="PTHR35011">
    <property type="entry name" value="2,3-DIKETO-L-GULONATE TRAP TRANSPORTER SMALL PERMEASE PROTEIN YIAM"/>
    <property type="match status" value="1"/>
</dbReference>
<gene>
    <name evidence="11" type="ORF">GAK30_01904</name>
</gene>
<evidence type="ECO:0000256" key="3">
    <source>
        <dbReference type="ARBA" id="ARBA00022475"/>
    </source>
</evidence>
<keyword evidence="6 9" id="KW-1133">Transmembrane helix</keyword>
<sequence>MNALLVFSRLIDALNQRVGTLVTWITLVVVLISAGNAVVRKVFHTSSNAWLELQWYLFGALFLLAAGYTLLKNEHVRVDILSSRLSRRAQMGIEIFGVLFFLLPACTLILWLSWPMFMDSWVTNEQSSNTGGLVRWPIKLMIPVGFALLVLAGVSHLIKCVGFLTGRCPDPTAKDEGPTAEQQLADEIAREAQAREAATRQTSGNAVDGGR</sequence>
<keyword evidence="4 9" id="KW-0997">Cell inner membrane</keyword>
<evidence type="ECO:0000256" key="2">
    <source>
        <dbReference type="ARBA" id="ARBA00022448"/>
    </source>
</evidence>
<comment type="subunit">
    <text evidence="9">The complex comprises the extracytoplasmic solute receptor protein and the two transmembrane proteins.</text>
</comment>
<dbReference type="Proteomes" id="UP000461670">
    <property type="component" value="Unassembled WGS sequence"/>
</dbReference>
<feature type="transmembrane region" description="Helical" evidence="9">
    <location>
        <begin position="21"/>
        <end position="43"/>
    </location>
</feature>
<keyword evidence="5 9" id="KW-0812">Transmembrane</keyword>
<accession>A0A7V8FNW8</accession>
<dbReference type="EMBL" id="WNDQ01000023">
    <property type="protein sequence ID" value="KAF1021284.1"/>
    <property type="molecule type" value="Genomic_DNA"/>
</dbReference>
<evidence type="ECO:0000256" key="4">
    <source>
        <dbReference type="ARBA" id="ARBA00022519"/>
    </source>
</evidence>
<evidence type="ECO:0000256" key="9">
    <source>
        <dbReference type="RuleBase" id="RU369079"/>
    </source>
</evidence>
<evidence type="ECO:0000313" key="12">
    <source>
        <dbReference type="Proteomes" id="UP000461670"/>
    </source>
</evidence>
<keyword evidence="7 9" id="KW-0472">Membrane</keyword>
<dbReference type="GO" id="GO:0022857">
    <property type="term" value="F:transmembrane transporter activity"/>
    <property type="evidence" value="ECO:0007669"/>
    <property type="project" value="UniProtKB-UniRule"/>
</dbReference>
<evidence type="ECO:0000256" key="7">
    <source>
        <dbReference type="ARBA" id="ARBA00023136"/>
    </source>
</evidence>
<evidence type="ECO:0000256" key="1">
    <source>
        <dbReference type="ARBA" id="ARBA00004429"/>
    </source>
</evidence>
<organism evidence="11 12">
    <name type="scientific">Paracidovorax wautersii</name>
    <dbReference type="NCBI Taxonomy" id="1177982"/>
    <lineage>
        <taxon>Bacteria</taxon>
        <taxon>Pseudomonadati</taxon>
        <taxon>Pseudomonadota</taxon>
        <taxon>Betaproteobacteria</taxon>
        <taxon>Burkholderiales</taxon>
        <taxon>Comamonadaceae</taxon>
        <taxon>Paracidovorax</taxon>
    </lineage>
</organism>
<comment type="function">
    <text evidence="9">Part of the tripartite ATP-independent periplasmic (TRAP) transport system.</text>
</comment>
<dbReference type="Pfam" id="PF04290">
    <property type="entry name" value="DctQ"/>
    <property type="match status" value="1"/>
</dbReference>
<feature type="domain" description="Tripartite ATP-independent periplasmic transporters DctQ component" evidence="10">
    <location>
        <begin position="30"/>
        <end position="160"/>
    </location>
</feature>
<evidence type="ECO:0000256" key="8">
    <source>
        <dbReference type="ARBA" id="ARBA00038436"/>
    </source>
</evidence>
<dbReference type="GO" id="GO:0005886">
    <property type="term" value="C:plasma membrane"/>
    <property type="evidence" value="ECO:0007669"/>
    <property type="project" value="UniProtKB-SubCell"/>
</dbReference>
<proteinExistence type="inferred from homology"/>
<dbReference type="InterPro" id="IPR055348">
    <property type="entry name" value="DctQ"/>
</dbReference>
<keyword evidence="2 9" id="KW-0813">Transport</keyword>
<dbReference type="PANTHER" id="PTHR35011:SF4">
    <property type="entry name" value="SLL1102 PROTEIN"/>
    <property type="match status" value="1"/>
</dbReference>
<comment type="subcellular location">
    <subcellularLocation>
        <location evidence="1 9">Cell inner membrane</location>
        <topology evidence="1 9">Multi-pass membrane protein</topology>
    </subcellularLocation>
</comment>
<protein>
    <recommendedName>
        <fullName evidence="9">TRAP transporter small permease protein</fullName>
    </recommendedName>
</protein>
<feature type="transmembrane region" description="Helical" evidence="9">
    <location>
        <begin position="92"/>
        <end position="114"/>
    </location>
</feature>
<dbReference type="AlphaFoldDB" id="A0A7V8FNW8"/>
<name>A0A7V8FNW8_9BURK</name>
<evidence type="ECO:0000313" key="11">
    <source>
        <dbReference type="EMBL" id="KAF1021284.1"/>
    </source>
</evidence>
<feature type="transmembrane region" description="Helical" evidence="9">
    <location>
        <begin position="134"/>
        <end position="158"/>
    </location>
</feature>
<evidence type="ECO:0000256" key="6">
    <source>
        <dbReference type="ARBA" id="ARBA00022989"/>
    </source>
</evidence>
<reference evidence="12" key="1">
    <citation type="journal article" date="2020" name="MBio">
        <title>Horizontal gene transfer to a defensive symbiont with a reduced genome amongst a multipartite beetle microbiome.</title>
        <authorList>
            <person name="Waterworth S.C."/>
            <person name="Florez L.V."/>
            <person name="Rees E.R."/>
            <person name="Hertweck C."/>
            <person name="Kaltenpoth M."/>
            <person name="Kwan J.C."/>
        </authorList>
    </citation>
    <scope>NUCLEOTIDE SEQUENCE [LARGE SCALE GENOMIC DNA]</scope>
</reference>
<feature type="transmembrane region" description="Helical" evidence="9">
    <location>
        <begin position="55"/>
        <end position="71"/>
    </location>
</feature>
<comment type="similarity">
    <text evidence="8 9">Belongs to the TRAP transporter small permease family.</text>
</comment>
<keyword evidence="3" id="KW-1003">Cell membrane</keyword>
<evidence type="ECO:0000259" key="10">
    <source>
        <dbReference type="Pfam" id="PF04290"/>
    </source>
</evidence>
<dbReference type="InterPro" id="IPR007387">
    <property type="entry name" value="TRAP_DctQ"/>
</dbReference>
<evidence type="ECO:0000256" key="5">
    <source>
        <dbReference type="ARBA" id="ARBA00022692"/>
    </source>
</evidence>